<dbReference type="OrthoDB" id="9803667at2"/>
<sequence length="305" mass="32913">MPFSELQVPASATRGVVTVGNFDGVHRGHRSMLAKVRDIADRASAPAVVVSFDPHPINVLKPHVNLPRLSTIAVRTQLLKQFGADEVVILPVDQQLLGMSPENFFQDVMLDRLQAVGLVEGPDFRFGKDRAGDTGVLRQLCGLHDVTLTVIDAVCLDDEMISSTRIRQLIQAGQLDAAIEMLGHSYTLSGKVVHGAGRGRTIGIPTANLADIEVLLPAAGVYAGRCCLDGQTFSAAVNIGSNPTFGDDEQKVECHVIDYSGDLYGQNMDVELLAKIRDAQQFANAEALTNAIKRDIERCRLSASE</sequence>
<gene>
    <name evidence="17" type="primary">ribF</name>
    <name evidence="17" type="ORF">Fuma_04403</name>
</gene>
<keyword evidence="10 15" id="KW-0274">FAD</keyword>
<evidence type="ECO:0000313" key="18">
    <source>
        <dbReference type="Proteomes" id="UP000187735"/>
    </source>
</evidence>
<keyword evidence="5 15" id="KW-0288">FMN</keyword>
<evidence type="ECO:0000259" key="16">
    <source>
        <dbReference type="SMART" id="SM00904"/>
    </source>
</evidence>
<dbReference type="GO" id="GO:0003919">
    <property type="term" value="F:FMN adenylyltransferase activity"/>
    <property type="evidence" value="ECO:0007669"/>
    <property type="project" value="UniProtKB-UniRule"/>
</dbReference>
<evidence type="ECO:0000256" key="3">
    <source>
        <dbReference type="ARBA" id="ARBA00005201"/>
    </source>
</evidence>
<dbReference type="PIRSF" id="PIRSF004491">
    <property type="entry name" value="FAD_Synth"/>
    <property type="match status" value="1"/>
</dbReference>
<dbReference type="KEGG" id="fmr:Fuma_04403"/>
<dbReference type="GO" id="GO:0005524">
    <property type="term" value="F:ATP binding"/>
    <property type="evidence" value="ECO:0007669"/>
    <property type="project" value="UniProtKB-UniRule"/>
</dbReference>
<dbReference type="InterPro" id="IPR015864">
    <property type="entry name" value="FAD_synthase"/>
</dbReference>
<comment type="function">
    <text evidence="1">Catalyzes the phosphorylation of riboflavin to FMN followed by the adenylation of FMN to FAD.</text>
</comment>
<dbReference type="InterPro" id="IPR023468">
    <property type="entry name" value="Riboflavin_kinase"/>
</dbReference>
<comment type="catalytic activity">
    <reaction evidence="14 15">
        <text>FMN + ATP + H(+) = FAD + diphosphate</text>
        <dbReference type="Rhea" id="RHEA:17237"/>
        <dbReference type="ChEBI" id="CHEBI:15378"/>
        <dbReference type="ChEBI" id="CHEBI:30616"/>
        <dbReference type="ChEBI" id="CHEBI:33019"/>
        <dbReference type="ChEBI" id="CHEBI:57692"/>
        <dbReference type="ChEBI" id="CHEBI:58210"/>
        <dbReference type="EC" id="2.7.7.2"/>
    </reaction>
</comment>
<protein>
    <recommendedName>
        <fullName evidence="15">Riboflavin biosynthesis protein</fullName>
    </recommendedName>
    <domain>
        <recommendedName>
            <fullName evidence="15">Riboflavin kinase</fullName>
            <ecNumber evidence="15">2.7.1.26</ecNumber>
        </recommendedName>
        <alternativeName>
            <fullName evidence="15">Flavokinase</fullName>
        </alternativeName>
    </domain>
    <domain>
        <recommendedName>
            <fullName evidence="15">FMN adenylyltransferase</fullName>
            <ecNumber evidence="15">2.7.7.2</ecNumber>
        </recommendedName>
        <alternativeName>
            <fullName evidence="15">FAD pyrophosphorylase</fullName>
        </alternativeName>
        <alternativeName>
            <fullName evidence="15">FAD synthase</fullName>
        </alternativeName>
    </domain>
</protein>
<dbReference type="NCBIfam" id="TIGR00125">
    <property type="entry name" value="cyt_tran_rel"/>
    <property type="match status" value="1"/>
</dbReference>
<dbReference type="InterPro" id="IPR015865">
    <property type="entry name" value="Riboflavin_kinase_bac/euk"/>
</dbReference>
<dbReference type="UniPathway" id="UPA00277">
    <property type="reaction ID" value="UER00407"/>
</dbReference>
<evidence type="ECO:0000256" key="13">
    <source>
        <dbReference type="ARBA" id="ARBA00047880"/>
    </source>
</evidence>
<keyword evidence="8 15" id="KW-0547">Nucleotide-binding</keyword>
<proteinExistence type="inferred from homology"/>
<comment type="catalytic activity">
    <reaction evidence="13 15">
        <text>riboflavin + ATP = FMN + ADP + H(+)</text>
        <dbReference type="Rhea" id="RHEA:14357"/>
        <dbReference type="ChEBI" id="CHEBI:15378"/>
        <dbReference type="ChEBI" id="CHEBI:30616"/>
        <dbReference type="ChEBI" id="CHEBI:57986"/>
        <dbReference type="ChEBI" id="CHEBI:58210"/>
        <dbReference type="ChEBI" id="CHEBI:456216"/>
        <dbReference type="EC" id="2.7.1.26"/>
    </reaction>
</comment>
<feature type="domain" description="Riboflavin kinase" evidence="16">
    <location>
        <begin position="181"/>
        <end position="302"/>
    </location>
</feature>
<evidence type="ECO:0000256" key="14">
    <source>
        <dbReference type="ARBA" id="ARBA00049494"/>
    </source>
</evidence>
<comment type="pathway">
    <text evidence="2 15">Cofactor biosynthesis; FAD biosynthesis; FAD from FMN: step 1/1.</text>
</comment>
<dbReference type="EC" id="2.7.7.2" evidence="15"/>
<dbReference type="GO" id="GO:0009398">
    <property type="term" value="P:FMN biosynthetic process"/>
    <property type="evidence" value="ECO:0007669"/>
    <property type="project" value="UniProtKB-UniRule"/>
</dbReference>
<evidence type="ECO:0000256" key="2">
    <source>
        <dbReference type="ARBA" id="ARBA00004726"/>
    </source>
</evidence>
<dbReference type="GO" id="GO:0006747">
    <property type="term" value="P:FAD biosynthetic process"/>
    <property type="evidence" value="ECO:0007669"/>
    <property type="project" value="UniProtKB-UniRule"/>
</dbReference>
<comment type="similarity">
    <text evidence="15">Belongs to the ribF family.</text>
</comment>
<dbReference type="Pfam" id="PF01687">
    <property type="entry name" value="Flavokinase"/>
    <property type="match status" value="1"/>
</dbReference>
<dbReference type="Pfam" id="PF06574">
    <property type="entry name" value="FAD_syn"/>
    <property type="match status" value="1"/>
</dbReference>
<keyword evidence="7 15" id="KW-0548">Nucleotidyltransferase</keyword>
<dbReference type="SUPFAM" id="SSF52374">
    <property type="entry name" value="Nucleotidylyl transferase"/>
    <property type="match status" value="1"/>
</dbReference>
<evidence type="ECO:0000256" key="7">
    <source>
        <dbReference type="ARBA" id="ARBA00022695"/>
    </source>
</evidence>
<reference evidence="17 18" key="1">
    <citation type="journal article" date="2016" name="Front. Microbiol.">
        <title>Fuerstia marisgermanicae gen. nov., sp. nov., an Unusual Member of the Phylum Planctomycetes from the German Wadden Sea.</title>
        <authorList>
            <person name="Kohn T."/>
            <person name="Heuer A."/>
            <person name="Jogler M."/>
            <person name="Vollmers J."/>
            <person name="Boedeker C."/>
            <person name="Bunk B."/>
            <person name="Rast P."/>
            <person name="Borchert D."/>
            <person name="Glockner I."/>
            <person name="Freese H.M."/>
            <person name="Klenk H.P."/>
            <person name="Overmann J."/>
            <person name="Kaster A.K."/>
            <person name="Rohde M."/>
            <person name="Wiegand S."/>
            <person name="Jogler C."/>
        </authorList>
    </citation>
    <scope>NUCLEOTIDE SEQUENCE [LARGE SCALE GENOMIC DNA]</scope>
    <source>
        <strain evidence="17 18">NH11</strain>
    </source>
</reference>
<evidence type="ECO:0000256" key="4">
    <source>
        <dbReference type="ARBA" id="ARBA00022630"/>
    </source>
</evidence>
<evidence type="ECO:0000256" key="6">
    <source>
        <dbReference type="ARBA" id="ARBA00022679"/>
    </source>
</evidence>
<evidence type="ECO:0000256" key="1">
    <source>
        <dbReference type="ARBA" id="ARBA00002121"/>
    </source>
</evidence>
<keyword evidence="12" id="KW-0511">Multifunctional enzyme</keyword>
<evidence type="ECO:0000256" key="10">
    <source>
        <dbReference type="ARBA" id="ARBA00022827"/>
    </source>
</evidence>
<keyword evidence="6 15" id="KW-0808">Transferase</keyword>
<dbReference type="FunFam" id="3.40.50.620:FF:000021">
    <property type="entry name" value="Riboflavin biosynthesis protein"/>
    <property type="match status" value="1"/>
</dbReference>
<dbReference type="InterPro" id="IPR023465">
    <property type="entry name" value="Riboflavin_kinase_dom_sf"/>
</dbReference>
<dbReference type="FunFam" id="2.40.30.30:FF:000003">
    <property type="entry name" value="Riboflavin biosynthesis protein"/>
    <property type="match status" value="1"/>
</dbReference>
<dbReference type="PANTHER" id="PTHR22749:SF6">
    <property type="entry name" value="RIBOFLAVIN KINASE"/>
    <property type="match status" value="1"/>
</dbReference>
<evidence type="ECO:0000256" key="15">
    <source>
        <dbReference type="PIRNR" id="PIRNR004491"/>
    </source>
</evidence>
<accession>A0A1P8WL29</accession>
<dbReference type="AlphaFoldDB" id="A0A1P8WL29"/>
<dbReference type="NCBIfam" id="TIGR00083">
    <property type="entry name" value="ribF"/>
    <property type="match status" value="1"/>
</dbReference>
<dbReference type="Proteomes" id="UP000187735">
    <property type="component" value="Chromosome"/>
</dbReference>
<name>A0A1P8WL29_9PLAN</name>
<dbReference type="Gene3D" id="3.40.50.620">
    <property type="entry name" value="HUPs"/>
    <property type="match status" value="1"/>
</dbReference>
<dbReference type="STRING" id="1891926.Fuma_04403"/>
<dbReference type="EC" id="2.7.1.26" evidence="15"/>
<dbReference type="InterPro" id="IPR004821">
    <property type="entry name" value="Cyt_trans-like"/>
</dbReference>
<dbReference type="NCBIfam" id="NF004162">
    <property type="entry name" value="PRK05627.1-5"/>
    <property type="match status" value="1"/>
</dbReference>
<dbReference type="SUPFAM" id="SSF82114">
    <property type="entry name" value="Riboflavin kinase-like"/>
    <property type="match status" value="1"/>
</dbReference>
<keyword evidence="18" id="KW-1185">Reference proteome</keyword>
<dbReference type="NCBIfam" id="NF004160">
    <property type="entry name" value="PRK05627.1-3"/>
    <property type="match status" value="1"/>
</dbReference>
<dbReference type="UniPathway" id="UPA00276">
    <property type="reaction ID" value="UER00406"/>
</dbReference>
<comment type="pathway">
    <text evidence="3 15">Cofactor biosynthesis; FMN biosynthesis; FMN from riboflavin (ATP route): step 1/1.</text>
</comment>
<evidence type="ECO:0000313" key="17">
    <source>
        <dbReference type="EMBL" id="APZ94764.1"/>
    </source>
</evidence>
<dbReference type="PANTHER" id="PTHR22749">
    <property type="entry name" value="RIBOFLAVIN KINASE/FMN ADENYLYLTRANSFERASE"/>
    <property type="match status" value="1"/>
</dbReference>
<dbReference type="InterPro" id="IPR014729">
    <property type="entry name" value="Rossmann-like_a/b/a_fold"/>
</dbReference>
<dbReference type="CDD" id="cd02064">
    <property type="entry name" value="FAD_synthetase_N"/>
    <property type="match status" value="1"/>
</dbReference>
<dbReference type="GO" id="GO:0008531">
    <property type="term" value="F:riboflavin kinase activity"/>
    <property type="evidence" value="ECO:0007669"/>
    <property type="project" value="UniProtKB-UniRule"/>
</dbReference>
<evidence type="ECO:0000256" key="8">
    <source>
        <dbReference type="ARBA" id="ARBA00022741"/>
    </source>
</evidence>
<evidence type="ECO:0000256" key="9">
    <source>
        <dbReference type="ARBA" id="ARBA00022777"/>
    </source>
</evidence>
<evidence type="ECO:0000256" key="12">
    <source>
        <dbReference type="ARBA" id="ARBA00023268"/>
    </source>
</evidence>
<organism evidence="17 18">
    <name type="scientific">Fuerstiella marisgermanici</name>
    <dbReference type="NCBI Taxonomy" id="1891926"/>
    <lineage>
        <taxon>Bacteria</taxon>
        <taxon>Pseudomonadati</taxon>
        <taxon>Planctomycetota</taxon>
        <taxon>Planctomycetia</taxon>
        <taxon>Planctomycetales</taxon>
        <taxon>Planctomycetaceae</taxon>
        <taxon>Fuerstiella</taxon>
    </lineage>
</organism>
<keyword evidence="4 15" id="KW-0285">Flavoprotein</keyword>
<dbReference type="SMART" id="SM00904">
    <property type="entry name" value="Flavokinase"/>
    <property type="match status" value="1"/>
</dbReference>
<keyword evidence="11 15" id="KW-0067">ATP-binding</keyword>
<dbReference type="InterPro" id="IPR002606">
    <property type="entry name" value="Riboflavin_kinase_bac"/>
</dbReference>
<dbReference type="EMBL" id="CP017641">
    <property type="protein sequence ID" value="APZ94764.1"/>
    <property type="molecule type" value="Genomic_DNA"/>
</dbReference>
<evidence type="ECO:0000256" key="11">
    <source>
        <dbReference type="ARBA" id="ARBA00022840"/>
    </source>
</evidence>
<evidence type="ECO:0000256" key="5">
    <source>
        <dbReference type="ARBA" id="ARBA00022643"/>
    </source>
</evidence>
<dbReference type="GO" id="GO:0009231">
    <property type="term" value="P:riboflavin biosynthetic process"/>
    <property type="evidence" value="ECO:0007669"/>
    <property type="project" value="InterPro"/>
</dbReference>
<dbReference type="RefSeq" id="WP_077026027.1">
    <property type="nucleotide sequence ID" value="NZ_CP017641.1"/>
</dbReference>
<keyword evidence="9 15" id="KW-0418">Kinase</keyword>
<dbReference type="Gene3D" id="2.40.30.30">
    <property type="entry name" value="Riboflavin kinase-like"/>
    <property type="match status" value="1"/>
</dbReference>